<evidence type="ECO:0000256" key="5">
    <source>
        <dbReference type="ARBA" id="ARBA00022737"/>
    </source>
</evidence>
<proteinExistence type="inferred from homology"/>
<dbReference type="GO" id="GO:0015031">
    <property type="term" value="P:protein transport"/>
    <property type="evidence" value="ECO:0007669"/>
    <property type="project" value="UniProtKB-KW"/>
</dbReference>
<name>A0A9W7KZF2_9STRA</name>
<dbReference type="AlphaFoldDB" id="A0A9W7KZF2"/>
<dbReference type="PROSITE" id="PS50020">
    <property type="entry name" value="WW_DOMAIN_2"/>
    <property type="match status" value="1"/>
</dbReference>
<gene>
    <name evidence="12" type="ORF">TrLO_g3913</name>
</gene>
<evidence type="ECO:0000256" key="3">
    <source>
        <dbReference type="ARBA" id="ARBA00022448"/>
    </source>
</evidence>
<evidence type="ECO:0000256" key="2">
    <source>
        <dbReference type="ARBA" id="ARBA00009358"/>
    </source>
</evidence>
<dbReference type="SMART" id="SM00456">
    <property type="entry name" value="WW"/>
    <property type="match status" value="1"/>
</dbReference>
<evidence type="ECO:0000256" key="6">
    <source>
        <dbReference type="ARBA" id="ARBA00022824"/>
    </source>
</evidence>
<protein>
    <recommendedName>
        <fullName evidence="11">WW domain-containing protein</fullName>
    </recommendedName>
</protein>
<feature type="compositionally biased region" description="Low complexity" evidence="10">
    <location>
        <begin position="694"/>
        <end position="749"/>
    </location>
</feature>
<dbReference type="PANTHER" id="PTHR13923">
    <property type="entry name" value="SEC31-RELATED PROTEIN"/>
    <property type="match status" value="1"/>
</dbReference>
<dbReference type="InterPro" id="IPR024298">
    <property type="entry name" value="Sec16_Sec23-bd"/>
</dbReference>
<evidence type="ECO:0000256" key="9">
    <source>
        <dbReference type="PROSITE-ProRule" id="PRU00221"/>
    </source>
</evidence>
<dbReference type="InterPro" id="IPR001680">
    <property type="entry name" value="WD40_rpt"/>
</dbReference>
<keyword evidence="8" id="KW-0653">Protein transport</keyword>
<dbReference type="InterPro" id="IPR015943">
    <property type="entry name" value="WD40/YVTN_repeat-like_dom_sf"/>
</dbReference>
<feature type="repeat" description="WD" evidence="9">
    <location>
        <begin position="255"/>
        <end position="297"/>
    </location>
</feature>
<dbReference type="EMBL" id="BRXW01000297">
    <property type="protein sequence ID" value="GMI17568.1"/>
    <property type="molecule type" value="Genomic_DNA"/>
</dbReference>
<dbReference type="InterPro" id="IPR019775">
    <property type="entry name" value="WD40_repeat_CS"/>
</dbReference>
<dbReference type="Gene3D" id="1.25.40.1030">
    <property type="match status" value="1"/>
</dbReference>
<dbReference type="GO" id="GO:0007029">
    <property type="term" value="P:endoplasmic reticulum organization"/>
    <property type="evidence" value="ECO:0007669"/>
    <property type="project" value="TreeGrafter"/>
</dbReference>
<sequence>MPIRSIDDLGAVLAWGALGPSDVIAAGTKDSGGVGFDDYGGTLSLYSLFSNDTPTLLSSVSTPSRFSSLSWSAMNNKPEYPQGLLAGGMLDGTVCIWDPEKISTKHPSPQLASIQRHTGPVNSCQFNPNDNSNHLLASCGVDTEVYVMSLDRPDAPSVFVPAPPPNTTKHTAAALKARWNSKVPHILATSSASGLTIVWDLRQKKPWCTIQDVGPTSCLEWNPSEGLHLLTASESQANIKLYDLRASTTMPLATLPGHADGVLGLSWSKWDARLLASCGKDNKTLIWDLHSLQAVHEVTLPAPDTSEGFGGIGGGNAQKKRYDVQWGERGVLSTVSFDRKVEIHNVMGCGMQSGRAPKWLSTGKGVSLNWGGKRVCWGGEKNSIVTIDEVVEREDLKAKSEVFEQHVVSKSYVDYCKLKMDQGGGKVWEFMSMIFHDNARERLVQYLGFDAAQIAESARGVSAAGMGAKETNMNPEVEESVKNALLVGDFEAAVDCCFKNGHLSDALVLSSCGGATLWQETQKRYFQSETRSYLKIVSAVINHSLMDYVESSDVTKWGETLAVLSTYAKSEEFPTLCEALGAKLDASGDKASACLTYLCALNIEKAVQFWTAELEVAPERVLALQEFVEKVTIFSQGEEREWGEVDKLFREYADMLANQGMPEVALKYVKGKGEEVNILRERINKAKIGGAVNQAPAQQPVTQQQQQPQYGQQQQQQQQQQQHNPYVQQQQQPQQQHNPYAQQQQQTQPAPTPPAQSNALPPGWIAMQDPTSGRTYYANQQTGQTTWETPVAVAPAPPPAPVPPTTPQHHQPQQNEAIQRTPSGGSAGTPSLANKYGDGFVSSASNPQLAAQYGNIGTANPYNGAARPAGANVAGSSSGQPHALDQQNTLVEQKPAEIPEEFKPMVESLKSITTALSATQLNGSEKKQLQECTKGCDILAARLATPNAIDPDTIAKTQTLVHALVAKDYGTAGQMSQQMANTVWKDHKDWLKGMKFLIQLCGKKL</sequence>
<dbReference type="Pfam" id="PF12931">
    <property type="entry name" value="TPR_Sec16"/>
    <property type="match status" value="1"/>
</dbReference>
<dbReference type="InterPro" id="IPR036020">
    <property type="entry name" value="WW_dom_sf"/>
</dbReference>
<dbReference type="GO" id="GO:0070971">
    <property type="term" value="C:endoplasmic reticulum exit site"/>
    <property type="evidence" value="ECO:0007669"/>
    <property type="project" value="TreeGrafter"/>
</dbReference>
<dbReference type="SUPFAM" id="SSF50978">
    <property type="entry name" value="WD40 repeat-like"/>
    <property type="match status" value="1"/>
</dbReference>
<feature type="compositionally biased region" description="Pro residues" evidence="10">
    <location>
        <begin position="795"/>
        <end position="806"/>
    </location>
</feature>
<dbReference type="Gene3D" id="2.20.70.10">
    <property type="match status" value="1"/>
</dbReference>
<dbReference type="InterPro" id="IPR001202">
    <property type="entry name" value="WW_dom"/>
</dbReference>
<keyword evidence="5" id="KW-0677">Repeat</keyword>
<dbReference type="SUPFAM" id="SSF51045">
    <property type="entry name" value="WW domain"/>
    <property type="match status" value="1"/>
</dbReference>
<dbReference type="Proteomes" id="UP001165122">
    <property type="component" value="Unassembled WGS sequence"/>
</dbReference>
<dbReference type="PROSITE" id="PS01159">
    <property type="entry name" value="WW_DOMAIN_1"/>
    <property type="match status" value="1"/>
</dbReference>
<dbReference type="SMART" id="SM00320">
    <property type="entry name" value="WD40"/>
    <property type="match status" value="5"/>
</dbReference>
<dbReference type="GO" id="GO:0005198">
    <property type="term" value="F:structural molecule activity"/>
    <property type="evidence" value="ECO:0007669"/>
    <property type="project" value="TreeGrafter"/>
</dbReference>
<comment type="similarity">
    <text evidence="2">Belongs to the WD repeat SEC31 family.</text>
</comment>
<evidence type="ECO:0000313" key="12">
    <source>
        <dbReference type="EMBL" id="GMI17568.1"/>
    </source>
</evidence>
<comment type="caution">
    <text evidence="12">The sequence shown here is derived from an EMBL/GenBank/DDBJ whole genome shotgun (WGS) entry which is preliminary data.</text>
</comment>
<keyword evidence="6" id="KW-0256">Endoplasmic reticulum</keyword>
<dbReference type="PANTHER" id="PTHR13923:SF11">
    <property type="entry name" value="SECRETORY 31, ISOFORM D"/>
    <property type="match status" value="1"/>
</dbReference>
<organism evidence="12 13">
    <name type="scientific">Triparma laevis f. longispina</name>
    <dbReference type="NCBI Taxonomy" id="1714387"/>
    <lineage>
        <taxon>Eukaryota</taxon>
        <taxon>Sar</taxon>
        <taxon>Stramenopiles</taxon>
        <taxon>Ochrophyta</taxon>
        <taxon>Bolidophyceae</taxon>
        <taxon>Parmales</taxon>
        <taxon>Triparmaceae</taxon>
        <taxon>Triparma</taxon>
    </lineage>
</organism>
<evidence type="ECO:0000256" key="4">
    <source>
        <dbReference type="ARBA" id="ARBA00022574"/>
    </source>
</evidence>
<reference evidence="13" key="1">
    <citation type="journal article" date="2023" name="Commun. Biol.">
        <title>Genome analysis of Parmales, the sister group of diatoms, reveals the evolutionary specialization of diatoms from phago-mixotrophs to photoautotrophs.</title>
        <authorList>
            <person name="Ban H."/>
            <person name="Sato S."/>
            <person name="Yoshikawa S."/>
            <person name="Yamada K."/>
            <person name="Nakamura Y."/>
            <person name="Ichinomiya M."/>
            <person name="Sato N."/>
            <person name="Blanc-Mathieu R."/>
            <person name="Endo H."/>
            <person name="Kuwata A."/>
            <person name="Ogata H."/>
        </authorList>
    </citation>
    <scope>NUCLEOTIDE SEQUENCE [LARGE SCALE GENOMIC DNA]</scope>
    <source>
        <strain evidence="13">NIES 3700</strain>
    </source>
</reference>
<dbReference type="OrthoDB" id="542917at2759"/>
<dbReference type="Pfam" id="PF00397">
    <property type="entry name" value="WW"/>
    <property type="match status" value="1"/>
</dbReference>
<evidence type="ECO:0000256" key="1">
    <source>
        <dbReference type="ARBA" id="ARBA00004240"/>
    </source>
</evidence>
<dbReference type="GO" id="GO:0030127">
    <property type="term" value="C:COPII vesicle coat"/>
    <property type="evidence" value="ECO:0007669"/>
    <property type="project" value="TreeGrafter"/>
</dbReference>
<evidence type="ECO:0000256" key="10">
    <source>
        <dbReference type="SAM" id="MobiDB-lite"/>
    </source>
</evidence>
<dbReference type="CDD" id="cd00201">
    <property type="entry name" value="WW"/>
    <property type="match status" value="1"/>
</dbReference>
<feature type="region of interest" description="Disordered" evidence="10">
    <location>
        <begin position="694"/>
        <end position="777"/>
    </location>
</feature>
<dbReference type="Gene3D" id="2.130.10.10">
    <property type="entry name" value="YVTN repeat-like/Quinoprotein amine dehydrogenase"/>
    <property type="match status" value="1"/>
</dbReference>
<evidence type="ECO:0000313" key="13">
    <source>
        <dbReference type="Proteomes" id="UP001165122"/>
    </source>
</evidence>
<evidence type="ECO:0000256" key="8">
    <source>
        <dbReference type="ARBA" id="ARBA00022927"/>
    </source>
</evidence>
<dbReference type="Gene3D" id="1.20.940.10">
    <property type="entry name" value="Functional domain of the splicing factor Prp18"/>
    <property type="match status" value="1"/>
</dbReference>
<feature type="domain" description="WW" evidence="11">
    <location>
        <begin position="758"/>
        <end position="792"/>
    </location>
</feature>
<dbReference type="Pfam" id="PF00400">
    <property type="entry name" value="WD40"/>
    <property type="match status" value="2"/>
</dbReference>
<keyword evidence="13" id="KW-1185">Reference proteome</keyword>
<dbReference type="PROSITE" id="PS00678">
    <property type="entry name" value="WD_REPEATS_1"/>
    <property type="match status" value="1"/>
</dbReference>
<dbReference type="PROSITE" id="PS50082">
    <property type="entry name" value="WD_REPEATS_2"/>
    <property type="match status" value="1"/>
</dbReference>
<keyword evidence="7" id="KW-0931">ER-Golgi transport</keyword>
<dbReference type="InterPro" id="IPR036322">
    <property type="entry name" value="WD40_repeat_dom_sf"/>
</dbReference>
<comment type="subcellular location">
    <subcellularLocation>
        <location evidence="1">Endoplasmic reticulum</location>
    </subcellularLocation>
</comment>
<evidence type="ECO:0000259" key="11">
    <source>
        <dbReference type="PROSITE" id="PS50020"/>
    </source>
</evidence>
<dbReference type="InterPro" id="IPR040251">
    <property type="entry name" value="SEC31-like"/>
</dbReference>
<keyword evidence="4 9" id="KW-0853">WD repeat</keyword>
<evidence type="ECO:0000256" key="7">
    <source>
        <dbReference type="ARBA" id="ARBA00022892"/>
    </source>
</evidence>
<feature type="compositionally biased region" description="Polar residues" evidence="10">
    <location>
        <begin position="815"/>
        <end position="832"/>
    </location>
</feature>
<keyword evidence="3" id="KW-0813">Transport</keyword>
<dbReference type="GO" id="GO:0090110">
    <property type="term" value="P:COPII-coated vesicle cargo loading"/>
    <property type="evidence" value="ECO:0007669"/>
    <property type="project" value="TreeGrafter"/>
</dbReference>
<accession>A0A9W7KZF2</accession>
<feature type="region of interest" description="Disordered" evidence="10">
    <location>
        <begin position="790"/>
        <end position="834"/>
    </location>
</feature>